<dbReference type="OrthoDB" id="2972445at2"/>
<dbReference type="InterPro" id="IPR029058">
    <property type="entry name" value="AB_hydrolase_fold"/>
</dbReference>
<dbReference type="RefSeq" id="WP_127827072.1">
    <property type="nucleotide sequence ID" value="NZ_RZYA01000002.1"/>
</dbReference>
<keyword evidence="2" id="KW-1185">Reference proteome</keyword>
<keyword evidence="1" id="KW-0378">Hydrolase</keyword>
<dbReference type="AlphaFoldDB" id="A0A437Q072"/>
<accession>A0A437Q072</accession>
<dbReference type="Proteomes" id="UP000283128">
    <property type="component" value="Unassembled WGS sequence"/>
</dbReference>
<comment type="caution">
    <text evidence="1">The sequence shown here is derived from an EMBL/GenBank/DDBJ whole genome shotgun (WGS) entry which is preliminary data.</text>
</comment>
<proteinExistence type="predicted"/>
<evidence type="ECO:0000313" key="1">
    <source>
        <dbReference type="EMBL" id="RVU27917.1"/>
    </source>
</evidence>
<dbReference type="GO" id="GO:0016787">
    <property type="term" value="F:hydrolase activity"/>
    <property type="evidence" value="ECO:0007669"/>
    <property type="project" value="UniProtKB-KW"/>
</dbReference>
<name>A0A437Q072_9ACTN</name>
<dbReference type="Gene3D" id="3.40.50.1820">
    <property type="entry name" value="alpha/beta hydrolase"/>
    <property type="match status" value="1"/>
</dbReference>
<evidence type="ECO:0000313" key="2">
    <source>
        <dbReference type="Proteomes" id="UP000283128"/>
    </source>
</evidence>
<organism evidence="1 2">
    <name type="scientific">Streptomyces antnestii</name>
    <dbReference type="NCBI Taxonomy" id="2494256"/>
    <lineage>
        <taxon>Bacteria</taxon>
        <taxon>Bacillati</taxon>
        <taxon>Actinomycetota</taxon>
        <taxon>Actinomycetes</taxon>
        <taxon>Kitasatosporales</taxon>
        <taxon>Streptomycetaceae</taxon>
        <taxon>Streptomyces</taxon>
    </lineage>
</organism>
<dbReference type="EMBL" id="RZYA01000002">
    <property type="protein sequence ID" value="RVU27917.1"/>
    <property type="molecule type" value="Genomic_DNA"/>
</dbReference>
<reference evidence="1 2" key="1">
    <citation type="submission" date="2019-01" db="EMBL/GenBank/DDBJ databases">
        <title>Genome sequences of Streptomyces and Rhizobium isolates collected from root and soil.</title>
        <authorList>
            <person name="Chhettri S."/>
            <person name="Sevigny J.L."/>
            <person name="Sen A."/>
            <person name="Ennis N."/>
            <person name="Tisa L."/>
        </authorList>
    </citation>
    <scope>NUCLEOTIDE SEQUENCE [LARGE SCALE GENOMIC DNA]</scope>
    <source>
        <strain evidence="1 2">San01</strain>
    </source>
</reference>
<gene>
    <name evidence="1" type="ORF">EOT10_06470</name>
</gene>
<protein>
    <submittedName>
        <fullName evidence="1">Alpha/beta fold hydrolase</fullName>
    </submittedName>
</protein>
<dbReference type="SUPFAM" id="SSF53474">
    <property type="entry name" value="alpha/beta-Hydrolases"/>
    <property type="match status" value="1"/>
</dbReference>
<sequence length="233" mass="25640">MRPVFVLVHSPSVGPSTWHPVAEHLTAAGYQVRVPSLLHIGSGDPPFWPRVADAVHEDLRQVPVDSPVTLVAHSNAGLFLPAIRSRLDHPVAASVFVDAPLPARFGPTPVATPEFLDFLGPMAVNGRLPRWTDWWAEEDIAPMFSDSNPAQRQKIIEEQPTLPLSYYEQHIPVPEGWDDHPCSYLLFGPPYDAMATEARTRGWQVAHLPGEHLHQIIAPAATTKHLVTLAATP</sequence>